<keyword evidence="3" id="KW-1185">Reference proteome</keyword>
<protein>
    <recommendedName>
        <fullName evidence="1">PHF7/G2E3-like PHD zinc finger domain-containing protein</fullName>
    </recommendedName>
</protein>
<dbReference type="Ensembl" id="ENSAOWT00000025714.1">
    <property type="protein sequence ID" value="ENSAOWP00000022684.1"/>
    <property type="gene ID" value="ENSAOWG00000015332.1"/>
</dbReference>
<dbReference type="InterPro" id="IPR011011">
    <property type="entry name" value="Znf_FYVE_PHD"/>
</dbReference>
<dbReference type="Proteomes" id="UP000694424">
    <property type="component" value="Unplaced"/>
</dbReference>
<sequence length="220" mass="24460">THDSVSKSNDQKLRKNIKISGCGLCSAPPACVLCRRADSDPDRYGEKRRKDGLCAHETCLYLASGLPVRHASETGTNKFLPADIRHAVKWRLALGAGFFCFQCPQCKDRETFLREMSSLGIRVPLRQPTWEADGALAELYERHRRCDASRCLCARGQEEAAEEGPWQLLLCSSCAAKGTHCRCSALRPTTATWEIMLLLPDSTDVQNRTASVPHNPLSSW</sequence>
<dbReference type="InterPro" id="IPR059102">
    <property type="entry name" value="PHD_PHF7/G2E3-like"/>
</dbReference>
<evidence type="ECO:0000259" key="1">
    <source>
        <dbReference type="Pfam" id="PF26054"/>
    </source>
</evidence>
<accession>A0A8B9QBV2</accession>
<dbReference type="InterPro" id="IPR013083">
    <property type="entry name" value="Znf_RING/FYVE/PHD"/>
</dbReference>
<dbReference type="SUPFAM" id="SSF57903">
    <property type="entry name" value="FYVE/PHD zinc finger"/>
    <property type="match status" value="1"/>
</dbReference>
<name>A0A8B9QBV2_APTOW</name>
<dbReference type="AlphaFoldDB" id="A0A8B9QBV2"/>
<dbReference type="Pfam" id="PF26054">
    <property type="entry name" value="PHD_G2E3"/>
    <property type="match status" value="1"/>
</dbReference>
<dbReference type="PANTHER" id="PTHR12420:SF47">
    <property type="entry name" value="PHD FINGER PROTEIN 7"/>
    <property type="match status" value="1"/>
</dbReference>
<proteinExistence type="predicted"/>
<reference evidence="2" key="2">
    <citation type="submission" date="2025-09" db="UniProtKB">
        <authorList>
            <consortium name="Ensembl"/>
        </authorList>
    </citation>
    <scope>IDENTIFICATION</scope>
</reference>
<evidence type="ECO:0000313" key="3">
    <source>
        <dbReference type="Proteomes" id="UP000694424"/>
    </source>
</evidence>
<dbReference type="GO" id="GO:0005634">
    <property type="term" value="C:nucleus"/>
    <property type="evidence" value="ECO:0007669"/>
    <property type="project" value="TreeGrafter"/>
</dbReference>
<feature type="domain" description="PHF7/G2E3-like PHD zinc finger" evidence="1">
    <location>
        <begin position="140"/>
        <end position="194"/>
    </location>
</feature>
<dbReference type="Gene3D" id="3.30.40.10">
    <property type="entry name" value="Zinc/RING finger domain, C3HC4 (zinc finger)"/>
    <property type="match status" value="1"/>
</dbReference>
<dbReference type="PANTHER" id="PTHR12420">
    <property type="entry name" value="PHD FINGER PROTEIN"/>
    <property type="match status" value="1"/>
</dbReference>
<organism evidence="2 3">
    <name type="scientific">Apteryx owenii</name>
    <name type="common">Little spotted kiwi</name>
    <dbReference type="NCBI Taxonomy" id="8824"/>
    <lineage>
        <taxon>Eukaryota</taxon>
        <taxon>Metazoa</taxon>
        <taxon>Chordata</taxon>
        <taxon>Craniata</taxon>
        <taxon>Vertebrata</taxon>
        <taxon>Euteleostomi</taxon>
        <taxon>Archelosauria</taxon>
        <taxon>Archosauria</taxon>
        <taxon>Dinosauria</taxon>
        <taxon>Saurischia</taxon>
        <taxon>Theropoda</taxon>
        <taxon>Coelurosauria</taxon>
        <taxon>Aves</taxon>
        <taxon>Palaeognathae</taxon>
        <taxon>Apterygiformes</taxon>
        <taxon>Apterygidae</taxon>
        <taxon>Apteryx</taxon>
    </lineage>
</organism>
<dbReference type="InterPro" id="IPR051188">
    <property type="entry name" value="PHD-type_Zinc_Finger"/>
</dbReference>
<evidence type="ECO:0000313" key="2">
    <source>
        <dbReference type="Ensembl" id="ENSAOWP00000022684.1"/>
    </source>
</evidence>
<reference evidence="2" key="1">
    <citation type="submission" date="2025-08" db="UniProtKB">
        <authorList>
            <consortium name="Ensembl"/>
        </authorList>
    </citation>
    <scope>IDENTIFICATION</scope>
</reference>